<organism evidence="10 11">
    <name type="scientific">Bartonella taylorii 8TBB</name>
    <dbReference type="NCBI Taxonomy" id="1094560"/>
    <lineage>
        <taxon>Bacteria</taxon>
        <taxon>Pseudomonadati</taxon>
        <taxon>Pseudomonadota</taxon>
        <taxon>Alphaproteobacteria</taxon>
        <taxon>Hyphomicrobiales</taxon>
        <taxon>Bartonellaceae</taxon>
        <taxon>Bartonella</taxon>
    </lineage>
</organism>
<evidence type="ECO:0000313" key="11">
    <source>
        <dbReference type="Proteomes" id="UP000002648"/>
    </source>
</evidence>
<dbReference type="SUPFAM" id="SSF56276">
    <property type="entry name" value="S-adenosylmethionine decarboxylase"/>
    <property type="match status" value="1"/>
</dbReference>
<dbReference type="GO" id="GO:0004014">
    <property type="term" value="F:adenosylmethionine decarboxylase activity"/>
    <property type="evidence" value="ECO:0007669"/>
    <property type="project" value="InterPro"/>
</dbReference>
<dbReference type="PANTHER" id="PTHR33866">
    <property type="entry name" value="S-ADENOSYLMETHIONINE DECARBOXYLASE PROENZYME"/>
    <property type="match status" value="1"/>
</dbReference>
<sequence>MDDEGYHYLLDGVTNDLEFLKDEKALYSFFLRVIKKTRMNILGFMSHKFTTDGQGVTGFFLLSESHLSFHTYPESNYISIDLYTCGQDYGNAIESIKTQWEYTGQLSIRSFKRGKHLLSINASSFYDLNPSNV</sequence>
<dbReference type="EMBL" id="AIMD01000053">
    <property type="protein sequence ID" value="EJF92330.1"/>
    <property type="molecule type" value="Genomic_DNA"/>
</dbReference>
<evidence type="ECO:0000256" key="9">
    <source>
        <dbReference type="ARBA" id="ARBA00023317"/>
    </source>
</evidence>
<keyword evidence="5" id="KW-0620">Polyamine biosynthesis</keyword>
<dbReference type="RefSeq" id="WP_004861088.1">
    <property type="nucleotide sequence ID" value="NZ_JH725054.1"/>
</dbReference>
<dbReference type="GO" id="GO:0008295">
    <property type="term" value="P:spermidine biosynthetic process"/>
    <property type="evidence" value="ECO:0007669"/>
    <property type="project" value="UniProtKB-KW"/>
</dbReference>
<dbReference type="PANTHER" id="PTHR33866:SF2">
    <property type="entry name" value="S-ADENOSYLMETHIONINE DECARBOXYLASE PROENZYME"/>
    <property type="match status" value="1"/>
</dbReference>
<evidence type="ECO:0000256" key="3">
    <source>
        <dbReference type="ARBA" id="ARBA00022813"/>
    </source>
</evidence>
<evidence type="ECO:0000256" key="2">
    <source>
        <dbReference type="ARBA" id="ARBA00022793"/>
    </source>
</evidence>
<gene>
    <name evidence="10" type="ORF">ME9_01538</name>
</gene>
<evidence type="ECO:0000256" key="7">
    <source>
        <dbReference type="ARBA" id="ARBA00023239"/>
    </source>
</evidence>
<name>A0A9P2W1S4_BARTA</name>
<evidence type="ECO:0000256" key="8">
    <source>
        <dbReference type="ARBA" id="ARBA00023270"/>
    </source>
</evidence>
<accession>A0A9P2W1S4</accession>
<evidence type="ECO:0000256" key="5">
    <source>
        <dbReference type="ARBA" id="ARBA00023115"/>
    </source>
</evidence>
<protein>
    <submittedName>
        <fullName evidence="10">S-adenosylmethionine decarboxylase proenzyme</fullName>
    </submittedName>
</protein>
<dbReference type="NCBIfam" id="TIGR03330">
    <property type="entry name" value="SAM_DCase_Bsu"/>
    <property type="match status" value="1"/>
</dbReference>
<evidence type="ECO:0000313" key="10">
    <source>
        <dbReference type="EMBL" id="EJF92330.1"/>
    </source>
</evidence>
<dbReference type="Pfam" id="PF02675">
    <property type="entry name" value="AdoMet_dc"/>
    <property type="match status" value="1"/>
</dbReference>
<proteinExistence type="predicted"/>
<keyword evidence="9" id="KW-0670">Pyruvate</keyword>
<keyword evidence="7" id="KW-0456">Lyase</keyword>
<comment type="caution">
    <text evidence="10">The sequence shown here is derived from an EMBL/GenBank/DDBJ whole genome shotgun (WGS) entry which is preliminary data.</text>
</comment>
<dbReference type="Gene3D" id="3.60.90.10">
    <property type="entry name" value="S-adenosylmethionine decarboxylase"/>
    <property type="match status" value="1"/>
</dbReference>
<keyword evidence="4" id="KW-0745">Spermidine biosynthesis</keyword>
<evidence type="ECO:0000256" key="4">
    <source>
        <dbReference type="ARBA" id="ARBA00023066"/>
    </source>
</evidence>
<reference evidence="10 11" key="1">
    <citation type="submission" date="2012-03" db="EMBL/GenBank/DDBJ databases">
        <title>The Genome Sequence of Bartonella taylorii 8TBB.</title>
        <authorList>
            <consortium name="The Broad Institute Genome Sequencing Platform"/>
            <consortium name="The Broad Institute Genome Sequencing Center for Infectious Disease"/>
            <person name="Feldgarden M."/>
            <person name="Kirby J."/>
            <person name="Kosoy M."/>
            <person name="Birtles R."/>
            <person name="Probert W.S."/>
            <person name="Chiaraviglio L."/>
            <person name="Young S.K."/>
            <person name="Zeng Q."/>
            <person name="Gargeya S."/>
            <person name="Fitzgerald M."/>
            <person name="Haas B."/>
            <person name="Abouelleil A."/>
            <person name="Alvarado L."/>
            <person name="Arachchi H.M."/>
            <person name="Berlin A."/>
            <person name="Chapman S.B."/>
            <person name="Gearin G."/>
            <person name="Goldberg J."/>
            <person name="Griggs A."/>
            <person name="Gujja S."/>
            <person name="Hansen M."/>
            <person name="Heiman D."/>
            <person name="Howarth C."/>
            <person name="Larimer J."/>
            <person name="Lui A."/>
            <person name="MacDonald P.J.P."/>
            <person name="McCowen C."/>
            <person name="Montmayeur A."/>
            <person name="Murphy C."/>
            <person name="Neiman D."/>
            <person name="Pearson M."/>
            <person name="Priest M."/>
            <person name="Roberts A."/>
            <person name="Saif S."/>
            <person name="Shea T."/>
            <person name="Sisk P."/>
            <person name="Stolte C."/>
            <person name="Sykes S."/>
            <person name="Wortman J."/>
            <person name="Nusbaum C."/>
            <person name="Birren B."/>
        </authorList>
    </citation>
    <scope>NUCLEOTIDE SEQUENCE [LARGE SCALE GENOMIC DNA]</scope>
    <source>
        <strain evidence="10 11">8TBB</strain>
    </source>
</reference>
<dbReference type="InterPro" id="IPR017716">
    <property type="entry name" value="S-AdoMet_deCOase_pro-enz"/>
</dbReference>
<dbReference type="InterPro" id="IPR016067">
    <property type="entry name" value="S-AdoMet_deCO2ase_core"/>
</dbReference>
<dbReference type="OrthoDB" id="9793120at2"/>
<keyword evidence="3" id="KW-0068">Autocatalytic cleavage</keyword>
<evidence type="ECO:0000256" key="1">
    <source>
        <dbReference type="ARBA" id="ARBA00001928"/>
    </source>
</evidence>
<keyword evidence="8" id="KW-0704">Schiff base</keyword>
<dbReference type="AlphaFoldDB" id="A0A9P2W1S4"/>
<comment type="cofactor">
    <cofactor evidence="1">
        <name>pyruvate</name>
        <dbReference type="ChEBI" id="CHEBI:15361"/>
    </cofactor>
</comment>
<keyword evidence="11" id="KW-1185">Reference proteome</keyword>
<evidence type="ECO:0000256" key="6">
    <source>
        <dbReference type="ARBA" id="ARBA00023145"/>
    </source>
</evidence>
<dbReference type="GO" id="GO:0005829">
    <property type="term" value="C:cytosol"/>
    <property type="evidence" value="ECO:0007669"/>
    <property type="project" value="TreeGrafter"/>
</dbReference>
<keyword evidence="6" id="KW-0865">Zymogen</keyword>
<keyword evidence="2" id="KW-0210">Decarboxylase</keyword>
<dbReference type="InterPro" id="IPR003826">
    <property type="entry name" value="AdoMetDC_fam_prok"/>
</dbReference>
<dbReference type="Proteomes" id="UP000002648">
    <property type="component" value="Unassembled WGS sequence"/>
</dbReference>